<feature type="binding site" evidence="6">
    <location>
        <position position="107"/>
    </location>
    <ligand>
        <name>Zn(2+)</name>
        <dbReference type="ChEBI" id="CHEBI:29105"/>
        <note>catalytic</note>
    </ligand>
</feature>
<comment type="subunit">
    <text evidence="6">Homodimer.</text>
</comment>
<dbReference type="KEGG" id="slom:PXH66_14245"/>
<dbReference type="GO" id="GO:0008270">
    <property type="term" value="F:zinc ion binding"/>
    <property type="evidence" value="ECO:0007669"/>
    <property type="project" value="UniProtKB-UniRule"/>
</dbReference>
<keyword evidence="3 6" id="KW-0378">Hydrolase</keyword>
<dbReference type="PANTHER" id="PTHR11079">
    <property type="entry name" value="CYTOSINE DEAMINASE FAMILY MEMBER"/>
    <property type="match status" value="1"/>
</dbReference>
<feature type="binding site" evidence="6">
    <location>
        <position position="104"/>
    </location>
    <ligand>
        <name>Zn(2+)</name>
        <dbReference type="ChEBI" id="CHEBI:29105"/>
        <note>catalytic</note>
    </ligand>
</feature>
<dbReference type="Pfam" id="PF00383">
    <property type="entry name" value="dCMP_cyt_deam_1"/>
    <property type="match status" value="1"/>
</dbReference>
<comment type="function">
    <text evidence="6">Catalyzes the deamination of adenosine to inosine at the wobble position 34 of tRNA(Arg2).</text>
</comment>
<dbReference type="InterPro" id="IPR016193">
    <property type="entry name" value="Cytidine_deaminase-like"/>
</dbReference>
<dbReference type="PANTHER" id="PTHR11079:SF202">
    <property type="entry name" value="TRNA-SPECIFIC ADENOSINE DEAMINASE"/>
    <property type="match status" value="1"/>
</dbReference>
<sequence length="185" mass="20303">MSVPPEKPFPCPFEKRFPSQLVRDDTFFMSLAFNQAIDAWRCDEVPIGCVIEREGEVIAFAHNTVEHGEDPTAHAEMLAITQAAAAIGNWRLENCTLYVTKEPCPMCSGATLMSRLKRVVYAVPDPKMGCLGGATNLSELPRVNHRCEITAGGVLEDECRELIRAYFKLKRAAPGASSEENGSGD</sequence>
<dbReference type="Gene3D" id="3.40.140.10">
    <property type="entry name" value="Cytidine Deaminase, domain 2"/>
    <property type="match status" value="1"/>
</dbReference>
<dbReference type="EMBL" id="CP119075">
    <property type="protein sequence ID" value="WED63496.1"/>
    <property type="molecule type" value="Genomic_DNA"/>
</dbReference>
<dbReference type="SUPFAM" id="SSF53927">
    <property type="entry name" value="Cytidine deaminase-like"/>
    <property type="match status" value="1"/>
</dbReference>
<dbReference type="Proteomes" id="UP001218638">
    <property type="component" value="Chromosome"/>
</dbReference>
<evidence type="ECO:0000259" key="7">
    <source>
        <dbReference type="PROSITE" id="PS51747"/>
    </source>
</evidence>
<evidence type="ECO:0000256" key="4">
    <source>
        <dbReference type="ARBA" id="ARBA00022833"/>
    </source>
</evidence>
<feature type="binding site" evidence="6">
    <location>
        <position position="74"/>
    </location>
    <ligand>
        <name>Zn(2+)</name>
        <dbReference type="ChEBI" id="CHEBI:29105"/>
        <note>catalytic</note>
    </ligand>
</feature>
<name>A0AAE9ZSL4_9BACT</name>
<evidence type="ECO:0000256" key="3">
    <source>
        <dbReference type="ARBA" id="ARBA00022801"/>
    </source>
</evidence>
<dbReference type="AlphaFoldDB" id="A0AAE9ZSL4"/>
<dbReference type="CDD" id="cd01285">
    <property type="entry name" value="nucleoside_deaminase"/>
    <property type="match status" value="1"/>
</dbReference>
<comment type="catalytic activity">
    <reaction evidence="5 6">
        <text>adenosine(34) in tRNA + H2O + H(+) = inosine(34) in tRNA + NH4(+)</text>
        <dbReference type="Rhea" id="RHEA:43168"/>
        <dbReference type="Rhea" id="RHEA-COMP:10373"/>
        <dbReference type="Rhea" id="RHEA-COMP:10374"/>
        <dbReference type="ChEBI" id="CHEBI:15377"/>
        <dbReference type="ChEBI" id="CHEBI:15378"/>
        <dbReference type="ChEBI" id="CHEBI:28938"/>
        <dbReference type="ChEBI" id="CHEBI:74411"/>
        <dbReference type="ChEBI" id="CHEBI:82852"/>
        <dbReference type="EC" id="3.5.4.33"/>
    </reaction>
</comment>
<evidence type="ECO:0000256" key="1">
    <source>
        <dbReference type="ARBA" id="ARBA00022694"/>
    </source>
</evidence>
<keyword evidence="1 6" id="KW-0819">tRNA processing</keyword>
<dbReference type="GO" id="GO:0052717">
    <property type="term" value="F:tRNA-specific adenosine-34 deaminase activity"/>
    <property type="evidence" value="ECO:0007669"/>
    <property type="project" value="UniProtKB-UniRule"/>
</dbReference>
<dbReference type="GO" id="GO:0002100">
    <property type="term" value="P:tRNA wobble adenosine to inosine editing"/>
    <property type="evidence" value="ECO:0007669"/>
    <property type="project" value="UniProtKB-UniRule"/>
</dbReference>
<comment type="cofactor">
    <cofactor evidence="6">
        <name>Zn(2+)</name>
        <dbReference type="ChEBI" id="CHEBI:29105"/>
    </cofactor>
    <text evidence="6">Binds 1 zinc ion per subunit.</text>
</comment>
<feature type="domain" description="CMP/dCMP-type deaminase" evidence="7">
    <location>
        <begin position="23"/>
        <end position="144"/>
    </location>
</feature>
<dbReference type="PROSITE" id="PS51747">
    <property type="entry name" value="CYT_DCMP_DEAMINASES_2"/>
    <property type="match status" value="1"/>
</dbReference>
<protein>
    <recommendedName>
        <fullName evidence="6">tRNA-specific adenosine deaminase</fullName>
        <ecNumber evidence="6">3.5.4.33</ecNumber>
    </recommendedName>
</protein>
<proteinExistence type="inferred from homology"/>
<keyword evidence="4 6" id="KW-0862">Zinc</keyword>
<feature type="active site" description="Proton donor" evidence="6">
    <location>
        <position position="76"/>
    </location>
</feature>
<evidence type="ECO:0000313" key="9">
    <source>
        <dbReference type="Proteomes" id="UP001218638"/>
    </source>
</evidence>
<comment type="similarity">
    <text evidence="6">Belongs to the cytidine and deoxycytidylate deaminase family.</text>
</comment>
<dbReference type="InterPro" id="IPR002125">
    <property type="entry name" value="CMP_dCMP_dom"/>
</dbReference>
<reference evidence="8" key="1">
    <citation type="submission" date="2023-03" db="EMBL/GenBank/DDBJ databases">
        <title>Lomoglobus Profundus gen. nov., sp. nov., a novel member of the phylum Verrucomicrobia, isolated from deep-marine sediment of South China Sea.</title>
        <authorList>
            <person name="Ahmad T."/>
            <person name="Ishaq S.E."/>
            <person name="Wang F."/>
        </authorList>
    </citation>
    <scope>NUCLEOTIDE SEQUENCE</scope>
    <source>
        <strain evidence="8">LMO-M01</strain>
    </source>
</reference>
<dbReference type="RefSeq" id="WP_330929125.1">
    <property type="nucleotide sequence ID" value="NZ_CP119075.1"/>
</dbReference>
<evidence type="ECO:0000256" key="2">
    <source>
        <dbReference type="ARBA" id="ARBA00022723"/>
    </source>
</evidence>
<dbReference type="EC" id="3.5.4.33" evidence="6"/>
<evidence type="ECO:0000313" key="8">
    <source>
        <dbReference type="EMBL" id="WED63496.1"/>
    </source>
</evidence>
<evidence type="ECO:0000256" key="5">
    <source>
        <dbReference type="ARBA" id="ARBA00048045"/>
    </source>
</evidence>
<dbReference type="InterPro" id="IPR028883">
    <property type="entry name" value="tRNA_aden_deaminase"/>
</dbReference>
<keyword evidence="2 6" id="KW-0479">Metal-binding</keyword>
<organism evidence="8 9">
    <name type="scientific">Synoicihabitans lomoniglobus</name>
    <dbReference type="NCBI Taxonomy" id="2909285"/>
    <lineage>
        <taxon>Bacteria</taxon>
        <taxon>Pseudomonadati</taxon>
        <taxon>Verrucomicrobiota</taxon>
        <taxon>Opitutia</taxon>
        <taxon>Opitutales</taxon>
        <taxon>Opitutaceae</taxon>
        <taxon>Synoicihabitans</taxon>
    </lineage>
</organism>
<keyword evidence="9" id="KW-1185">Reference proteome</keyword>
<evidence type="ECO:0000256" key="6">
    <source>
        <dbReference type="HAMAP-Rule" id="MF_00972"/>
    </source>
</evidence>
<gene>
    <name evidence="6" type="primary">tadA</name>
    <name evidence="8" type="ORF">PXH66_14245</name>
</gene>
<accession>A0AAE9ZSL4</accession>
<dbReference type="HAMAP" id="MF_00972">
    <property type="entry name" value="tRNA_aden_deaminase"/>
    <property type="match status" value="1"/>
</dbReference>